<feature type="compositionally biased region" description="Polar residues" evidence="1">
    <location>
        <begin position="1"/>
        <end position="16"/>
    </location>
</feature>
<dbReference type="EMBL" id="ML220128">
    <property type="protein sequence ID" value="TGZ79898.1"/>
    <property type="molecule type" value="Genomic_DNA"/>
</dbReference>
<evidence type="ECO:0000313" key="3">
    <source>
        <dbReference type="Proteomes" id="UP000298138"/>
    </source>
</evidence>
<keyword evidence="3" id="KW-1185">Reference proteome</keyword>
<name>A0A4S2MTQ2_9PEZI</name>
<dbReference type="AlphaFoldDB" id="A0A4S2MTQ2"/>
<dbReference type="OrthoDB" id="5598843at2759"/>
<reference evidence="2 3" key="1">
    <citation type="submission" date="2019-04" db="EMBL/GenBank/DDBJ databases">
        <title>Comparative genomics and transcriptomics to analyze fruiting body development in filamentous ascomycetes.</title>
        <authorList>
            <consortium name="DOE Joint Genome Institute"/>
            <person name="Lutkenhaus R."/>
            <person name="Traeger S."/>
            <person name="Breuer J."/>
            <person name="Kuo A."/>
            <person name="Lipzen A."/>
            <person name="Pangilinan J."/>
            <person name="Dilworth D."/>
            <person name="Sandor L."/>
            <person name="Poggeler S."/>
            <person name="Barry K."/>
            <person name="Grigoriev I.V."/>
            <person name="Nowrousian M."/>
        </authorList>
    </citation>
    <scope>NUCLEOTIDE SEQUENCE [LARGE SCALE GENOMIC DNA]</scope>
    <source>
        <strain evidence="2 3">CBS 389.68</strain>
    </source>
</reference>
<evidence type="ECO:0000313" key="2">
    <source>
        <dbReference type="EMBL" id="TGZ79898.1"/>
    </source>
</evidence>
<dbReference type="InParanoid" id="A0A4S2MTQ2"/>
<sequence length="139" mass="14866">MNPNDGQQGWRTSSQRRNYHGSNGNAWGQQQSQSQRPGQHGSASSGPGYFDGHVPVNGYNAKEVEEMLARGYEQQLQAARNGPDGDRPVIYKTEKAWTSTTKGSGGGAAWGNRAHAMANGGNFLTALRKSVMSGGNAEK</sequence>
<protein>
    <submittedName>
        <fullName evidence="2">Uncharacterized protein</fullName>
    </submittedName>
</protein>
<organism evidence="2 3">
    <name type="scientific">Ascodesmis nigricans</name>
    <dbReference type="NCBI Taxonomy" id="341454"/>
    <lineage>
        <taxon>Eukaryota</taxon>
        <taxon>Fungi</taxon>
        <taxon>Dikarya</taxon>
        <taxon>Ascomycota</taxon>
        <taxon>Pezizomycotina</taxon>
        <taxon>Pezizomycetes</taxon>
        <taxon>Pezizales</taxon>
        <taxon>Ascodesmidaceae</taxon>
        <taxon>Ascodesmis</taxon>
    </lineage>
</organism>
<dbReference type="STRING" id="341454.A0A4S2MTQ2"/>
<feature type="compositionally biased region" description="Low complexity" evidence="1">
    <location>
        <begin position="21"/>
        <end position="42"/>
    </location>
</feature>
<evidence type="ECO:0000256" key="1">
    <source>
        <dbReference type="SAM" id="MobiDB-lite"/>
    </source>
</evidence>
<dbReference type="Proteomes" id="UP000298138">
    <property type="component" value="Unassembled WGS sequence"/>
</dbReference>
<feature type="region of interest" description="Disordered" evidence="1">
    <location>
        <begin position="1"/>
        <end position="56"/>
    </location>
</feature>
<accession>A0A4S2MTQ2</accession>
<proteinExistence type="predicted"/>
<gene>
    <name evidence="2" type="ORF">EX30DRAFT_341984</name>
</gene>